<feature type="region of interest" description="Disordered" evidence="1">
    <location>
        <begin position="1"/>
        <end position="32"/>
    </location>
</feature>
<sequence length="69" mass="8106">MKAELKQNELSNKDSANRRASDQRSLELANRREENRLRYDVGTIKLMNDRIGSVSAKHFYEELAHQFPE</sequence>
<dbReference type="Proteomes" id="UP000887574">
    <property type="component" value="Unplaced"/>
</dbReference>
<organism evidence="2 3">
    <name type="scientific">Ditylenchus dipsaci</name>
    <dbReference type="NCBI Taxonomy" id="166011"/>
    <lineage>
        <taxon>Eukaryota</taxon>
        <taxon>Metazoa</taxon>
        <taxon>Ecdysozoa</taxon>
        <taxon>Nematoda</taxon>
        <taxon>Chromadorea</taxon>
        <taxon>Rhabditida</taxon>
        <taxon>Tylenchina</taxon>
        <taxon>Tylenchomorpha</taxon>
        <taxon>Sphaerularioidea</taxon>
        <taxon>Anguinidae</taxon>
        <taxon>Anguininae</taxon>
        <taxon>Ditylenchus</taxon>
    </lineage>
</organism>
<evidence type="ECO:0000256" key="1">
    <source>
        <dbReference type="SAM" id="MobiDB-lite"/>
    </source>
</evidence>
<accession>A0A915EQM3</accession>
<evidence type="ECO:0000313" key="3">
    <source>
        <dbReference type="WBParaSite" id="jg7903"/>
    </source>
</evidence>
<protein>
    <submittedName>
        <fullName evidence="3">Uncharacterized protein</fullName>
    </submittedName>
</protein>
<dbReference type="WBParaSite" id="jg7903">
    <property type="protein sequence ID" value="jg7903"/>
    <property type="gene ID" value="jg7903"/>
</dbReference>
<name>A0A915EQM3_9BILA</name>
<evidence type="ECO:0000313" key="2">
    <source>
        <dbReference type="Proteomes" id="UP000887574"/>
    </source>
</evidence>
<dbReference type="AlphaFoldDB" id="A0A915EQM3"/>
<reference evidence="3" key="1">
    <citation type="submission" date="2022-11" db="UniProtKB">
        <authorList>
            <consortium name="WormBaseParasite"/>
        </authorList>
    </citation>
    <scope>IDENTIFICATION</scope>
</reference>
<keyword evidence="2" id="KW-1185">Reference proteome</keyword>
<proteinExistence type="predicted"/>